<keyword evidence="3" id="KW-1185">Reference proteome</keyword>
<protein>
    <submittedName>
        <fullName evidence="2">Uncharacterized protein</fullName>
    </submittedName>
</protein>
<feature type="region of interest" description="Disordered" evidence="1">
    <location>
        <begin position="93"/>
        <end position="200"/>
    </location>
</feature>
<organism evidence="2 3">
    <name type="scientific">Myodes glareolus</name>
    <name type="common">Bank vole</name>
    <name type="synonym">Clethrionomys glareolus</name>
    <dbReference type="NCBI Taxonomy" id="447135"/>
    <lineage>
        <taxon>Eukaryota</taxon>
        <taxon>Metazoa</taxon>
        <taxon>Chordata</taxon>
        <taxon>Craniata</taxon>
        <taxon>Vertebrata</taxon>
        <taxon>Euteleostomi</taxon>
        <taxon>Mammalia</taxon>
        <taxon>Eutheria</taxon>
        <taxon>Euarchontoglires</taxon>
        <taxon>Glires</taxon>
        <taxon>Rodentia</taxon>
        <taxon>Myomorpha</taxon>
        <taxon>Muroidea</taxon>
        <taxon>Cricetidae</taxon>
        <taxon>Arvicolinae</taxon>
        <taxon>Myodes</taxon>
    </lineage>
</organism>
<name>A0AAW0HGL7_MYOGA</name>
<feature type="compositionally biased region" description="Pro residues" evidence="1">
    <location>
        <begin position="181"/>
        <end position="194"/>
    </location>
</feature>
<comment type="caution">
    <text evidence="2">The sequence shown here is derived from an EMBL/GenBank/DDBJ whole genome shotgun (WGS) entry which is preliminary data.</text>
</comment>
<dbReference type="EMBL" id="JBBHLL010000492">
    <property type="protein sequence ID" value="KAK7801673.1"/>
    <property type="molecule type" value="Genomic_DNA"/>
</dbReference>
<dbReference type="AlphaFoldDB" id="A0AAW0HGL7"/>
<reference evidence="2 3" key="1">
    <citation type="journal article" date="2023" name="bioRxiv">
        <title>Conserved and derived expression patterns and positive selection on dental genes reveal complex evolutionary context of ever-growing rodent molars.</title>
        <authorList>
            <person name="Calamari Z.T."/>
            <person name="Song A."/>
            <person name="Cohen E."/>
            <person name="Akter M."/>
            <person name="Roy R.D."/>
            <person name="Hallikas O."/>
            <person name="Christensen M.M."/>
            <person name="Li P."/>
            <person name="Marangoni P."/>
            <person name="Jernvall J."/>
            <person name="Klein O.D."/>
        </authorList>
    </citation>
    <scope>NUCLEOTIDE SEQUENCE [LARGE SCALE GENOMIC DNA]</scope>
    <source>
        <strain evidence="2">V071</strain>
    </source>
</reference>
<evidence type="ECO:0000256" key="1">
    <source>
        <dbReference type="SAM" id="MobiDB-lite"/>
    </source>
</evidence>
<feature type="compositionally biased region" description="Pro residues" evidence="1">
    <location>
        <begin position="125"/>
        <end position="160"/>
    </location>
</feature>
<dbReference type="Proteomes" id="UP001488838">
    <property type="component" value="Unassembled WGS sequence"/>
</dbReference>
<evidence type="ECO:0000313" key="2">
    <source>
        <dbReference type="EMBL" id="KAK7801673.1"/>
    </source>
</evidence>
<sequence>MPCLQDADSLESGLAWSLHQVHRHSAHPDRIREQKPRDGQVEMGLARPMLGGKEFTAPWGRKLWGTPVCHLPVDLMKTPGKARFQGVSILETAEEEDPQPEEQQGLQQQDWQQQGLQQLDWQQPPQEPQPPQELQPPLQPPQEPQPPLQPPQEPQPPLQPPQLEQEQAGTQQHTGLQQQEPQPPQLEPQPPEQPQQPMVL</sequence>
<accession>A0AAW0HGL7</accession>
<evidence type="ECO:0000313" key="3">
    <source>
        <dbReference type="Proteomes" id="UP001488838"/>
    </source>
</evidence>
<proteinExistence type="predicted"/>
<feature type="compositionally biased region" description="Low complexity" evidence="1">
    <location>
        <begin position="101"/>
        <end position="124"/>
    </location>
</feature>
<gene>
    <name evidence="2" type="ORF">U0070_013167</name>
</gene>
<feature type="non-terminal residue" evidence="2">
    <location>
        <position position="200"/>
    </location>
</feature>